<dbReference type="PANTHER" id="PTHR14614">
    <property type="entry name" value="HEPATOCELLULAR CARCINOMA-ASSOCIATED ANTIGEN"/>
    <property type="match status" value="1"/>
</dbReference>
<gene>
    <name evidence="2" type="primary">SEPT6_2</name>
    <name evidence="2" type="ORF">HK105_208484</name>
</gene>
<dbReference type="Proteomes" id="UP001527925">
    <property type="component" value="Unassembled WGS sequence"/>
</dbReference>
<reference evidence="2 3" key="1">
    <citation type="submission" date="2023-09" db="EMBL/GenBank/DDBJ databases">
        <title>Pangenome analysis of Batrachochytrium dendrobatidis and related Chytrids.</title>
        <authorList>
            <person name="Yacoub M.N."/>
            <person name="Stajich J.E."/>
            <person name="James T.Y."/>
        </authorList>
    </citation>
    <scope>NUCLEOTIDE SEQUENCE [LARGE SCALE GENOMIC DNA]</scope>
    <source>
        <strain evidence="2 3">JEL0888</strain>
    </source>
</reference>
<sequence length="280" mass="29407">MHSGLPLLASMLLLPGPEWALRDIDWTRPSHVALQKDPAAVWARPRFAVNGVPLFVATADDDDDDSVPALDTSLEHTTRTSESVWDGSLVLAKLLERQCAAGSCPSLGVRLAGSRAIELGAGRGIAGMAAAALGANVVLTDIDPAIPPLERIVAINGLAAGAVAHGHIAGCIERVAPLDWTASDAHLAALRPPLFDLVLAADVVWVQDLIVPLVETLSELVHPNAVALLAHQSRSSRGDNTLFDSLARAGLAAEAVDRSLLDPAFAKPGITVYRISRPKE</sequence>
<dbReference type="InterPro" id="IPR029063">
    <property type="entry name" value="SAM-dependent_MTases_sf"/>
</dbReference>
<evidence type="ECO:0000313" key="2">
    <source>
        <dbReference type="EMBL" id="KAL2912055.1"/>
    </source>
</evidence>
<dbReference type="EMBL" id="JADGIZ020000078">
    <property type="protein sequence ID" value="KAL2912055.1"/>
    <property type="molecule type" value="Genomic_DNA"/>
</dbReference>
<proteinExistence type="predicted"/>
<feature type="signal peptide" evidence="1">
    <location>
        <begin position="1"/>
        <end position="20"/>
    </location>
</feature>
<dbReference type="Pfam" id="PF10294">
    <property type="entry name" value="Methyltransf_16"/>
    <property type="match status" value="1"/>
</dbReference>
<accession>A0ABR4MXV0</accession>
<dbReference type="InterPro" id="IPR019410">
    <property type="entry name" value="Methyltransf_16"/>
</dbReference>
<organism evidence="2 3">
    <name type="scientific">Polyrhizophydium stewartii</name>
    <dbReference type="NCBI Taxonomy" id="2732419"/>
    <lineage>
        <taxon>Eukaryota</taxon>
        <taxon>Fungi</taxon>
        <taxon>Fungi incertae sedis</taxon>
        <taxon>Chytridiomycota</taxon>
        <taxon>Chytridiomycota incertae sedis</taxon>
        <taxon>Chytridiomycetes</taxon>
        <taxon>Rhizophydiales</taxon>
        <taxon>Rhizophydiales incertae sedis</taxon>
        <taxon>Polyrhizophydium</taxon>
    </lineage>
</organism>
<evidence type="ECO:0000256" key="1">
    <source>
        <dbReference type="SAM" id="SignalP"/>
    </source>
</evidence>
<comment type="caution">
    <text evidence="2">The sequence shown here is derived from an EMBL/GenBank/DDBJ whole genome shotgun (WGS) entry which is preliminary data.</text>
</comment>
<protein>
    <submittedName>
        <fullName evidence="2">Septin-6</fullName>
    </submittedName>
</protein>
<name>A0ABR4MXV0_9FUNG</name>
<dbReference type="Gene3D" id="3.40.50.150">
    <property type="entry name" value="Vaccinia Virus protein VP39"/>
    <property type="match status" value="1"/>
</dbReference>
<keyword evidence="3" id="KW-1185">Reference proteome</keyword>
<feature type="chain" id="PRO_5046460888" evidence="1">
    <location>
        <begin position="21"/>
        <end position="280"/>
    </location>
</feature>
<evidence type="ECO:0000313" key="3">
    <source>
        <dbReference type="Proteomes" id="UP001527925"/>
    </source>
</evidence>
<keyword evidence="1" id="KW-0732">Signal</keyword>
<dbReference type="PANTHER" id="PTHR14614:SF132">
    <property type="entry name" value="PROTEIN-LYSINE METHYLTRANSFERASE C42C1.13"/>
    <property type="match status" value="1"/>
</dbReference>
<dbReference type="SUPFAM" id="SSF53335">
    <property type="entry name" value="S-adenosyl-L-methionine-dependent methyltransferases"/>
    <property type="match status" value="1"/>
</dbReference>